<gene>
    <name evidence="2" type="ORF">BP00DRAFT_347140</name>
</gene>
<dbReference type="EMBL" id="KZ825521">
    <property type="protein sequence ID" value="PYI30067.1"/>
    <property type="molecule type" value="Genomic_DNA"/>
</dbReference>
<organism evidence="2 3">
    <name type="scientific">Aspergillus indologenus CBS 114.80</name>
    <dbReference type="NCBI Taxonomy" id="1450541"/>
    <lineage>
        <taxon>Eukaryota</taxon>
        <taxon>Fungi</taxon>
        <taxon>Dikarya</taxon>
        <taxon>Ascomycota</taxon>
        <taxon>Pezizomycotina</taxon>
        <taxon>Eurotiomycetes</taxon>
        <taxon>Eurotiomycetidae</taxon>
        <taxon>Eurotiales</taxon>
        <taxon>Aspergillaceae</taxon>
        <taxon>Aspergillus</taxon>
        <taxon>Aspergillus subgen. Circumdati</taxon>
    </lineage>
</organism>
<accession>A0A2V5J021</accession>
<name>A0A2V5J021_9EURO</name>
<dbReference type="Gene3D" id="3.50.50.60">
    <property type="entry name" value="FAD/NAD(P)-binding domain"/>
    <property type="match status" value="1"/>
</dbReference>
<proteinExistence type="predicted"/>
<dbReference type="InterPro" id="IPR036188">
    <property type="entry name" value="FAD/NAD-bd_sf"/>
</dbReference>
<dbReference type="GO" id="GO:0005737">
    <property type="term" value="C:cytoplasm"/>
    <property type="evidence" value="ECO:0007669"/>
    <property type="project" value="TreeGrafter"/>
</dbReference>
<evidence type="ECO:0000313" key="2">
    <source>
        <dbReference type="EMBL" id="PYI30067.1"/>
    </source>
</evidence>
<dbReference type="PANTHER" id="PTHR13847:SF260">
    <property type="entry name" value="FAD DEPENDENT OXIDOREDUCTASE DOMAIN-CONTAINING PROTEIN"/>
    <property type="match status" value="1"/>
</dbReference>
<evidence type="ECO:0000313" key="3">
    <source>
        <dbReference type="Proteomes" id="UP000248817"/>
    </source>
</evidence>
<sequence>MDHEQVHARAPNPAEYPEIPSISKSYWIREHQIEFEDQCARVPLPAEVDVVIIGSGITGATVAYQIARSQPHLRVELVEARGLCTGATGRNGGHIGRPEVFHIRALAEEFGVEEAIKLRRFGLRNRTMMVDAITELGAVAETDLQLNGTIVVFATAEEKADFVADVEWAREHGHEPEGYVIEEQEGVLSKITLAGSHAQHGAAYIETSGTIYPRKLVAVLLRAALQQMSAFTVHSYTPVSSVSHDSTAEKYNYTVSTNRGEIKARAVFHATNGYASHLLPSLCGTDGVYGCRAHMLGVQPNRTAPATCQLSRGFGYQDFWHWILQRPNHGPYLYGLATAEEVGDYNDNVTLADDNPHKRGMIQFLESAFPHHFQDIDSKRDVLYDWTGIQGFTQDGASIVGRPTLGSPGEYVSVGHNGEGMGRCFASAVVAADAMLNYLGGNKVWTPPEWFPASFARNLGAGDM</sequence>
<dbReference type="SUPFAM" id="SSF51905">
    <property type="entry name" value="FAD/NAD(P)-binding domain"/>
    <property type="match status" value="1"/>
</dbReference>
<evidence type="ECO:0000259" key="1">
    <source>
        <dbReference type="Pfam" id="PF01266"/>
    </source>
</evidence>
<dbReference type="AlphaFoldDB" id="A0A2V5J021"/>
<dbReference type="InterPro" id="IPR006076">
    <property type="entry name" value="FAD-dep_OxRdtase"/>
</dbReference>
<dbReference type="PANTHER" id="PTHR13847">
    <property type="entry name" value="SARCOSINE DEHYDROGENASE-RELATED"/>
    <property type="match status" value="1"/>
</dbReference>
<keyword evidence="3" id="KW-1185">Reference proteome</keyword>
<dbReference type="Proteomes" id="UP000248817">
    <property type="component" value="Unassembled WGS sequence"/>
</dbReference>
<protein>
    <submittedName>
        <fullName evidence="2">FAD dependent oxidoreductase</fullName>
    </submittedName>
</protein>
<dbReference type="Gene3D" id="3.30.9.10">
    <property type="entry name" value="D-Amino Acid Oxidase, subunit A, domain 2"/>
    <property type="match status" value="1"/>
</dbReference>
<feature type="domain" description="FAD dependent oxidoreductase" evidence="1">
    <location>
        <begin position="49"/>
        <end position="433"/>
    </location>
</feature>
<dbReference type="Pfam" id="PF01266">
    <property type="entry name" value="DAO"/>
    <property type="match status" value="1"/>
</dbReference>
<reference evidence="2 3" key="1">
    <citation type="submission" date="2018-02" db="EMBL/GenBank/DDBJ databases">
        <title>The genomes of Aspergillus section Nigri reveals drivers in fungal speciation.</title>
        <authorList>
            <consortium name="DOE Joint Genome Institute"/>
            <person name="Vesth T.C."/>
            <person name="Nybo J."/>
            <person name="Theobald S."/>
            <person name="Brandl J."/>
            <person name="Frisvad J.C."/>
            <person name="Nielsen K.F."/>
            <person name="Lyhne E.K."/>
            <person name="Kogle M.E."/>
            <person name="Kuo A."/>
            <person name="Riley R."/>
            <person name="Clum A."/>
            <person name="Nolan M."/>
            <person name="Lipzen A."/>
            <person name="Salamov A."/>
            <person name="Henrissat B."/>
            <person name="Wiebenga A."/>
            <person name="De vries R.P."/>
            <person name="Grigoriev I.V."/>
            <person name="Mortensen U.H."/>
            <person name="Andersen M.R."/>
            <person name="Baker S.E."/>
        </authorList>
    </citation>
    <scope>NUCLEOTIDE SEQUENCE [LARGE SCALE GENOMIC DNA]</scope>
    <source>
        <strain evidence="2 3">CBS 114.80</strain>
    </source>
</reference>